<organism evidence="2 3">
    <name type="scientific">Candidatus Eisenbergiella stercorigallinarum</name>
    <dbReference type="NCBI Taxonomy" id="2838557"/>
    <lineage>
        <taxon>Bacteria</taxon>
        <taxon>Bacillati</taxon>
        <taxon>Bacillota</taxon>
        <taxon>Clostridia</taxon>
        <taxon>Lachnospirales</taxon>
        <taxon>Lachnospiraceae</taxon>
        <taxon>Eisenbergiella</taxon>
    </lineage>
</organism>
<evidence type="ECO:0000313" key="2">
    <source>
        <dbReference type="EMBL" id="HJD32427.1"/>
    </source>
</evidence>
<reference evidence="2" key="1">
    <citation type="journal article" date="2021" name="PeerJ">
        <title>Extensive microbial diversity within the chicken gut microbiome revealed by metagenomics and culture.</title>
        <authorList>
            <person name="Gilroy R."/>
            <person name="Ravi A."/>
            <person name="Getino M."/>
            <person name="Pursley I."/>
            <person name="Horton D.L."/>
            <person name="Alikhan N.F."/>
            <person name="Baker D."/>
            <person name="Gharbi K."/>
            <person name="Hall N."/>
            <person name="Watson M."/>
            <person name="Adriaenssens E.M."/>
            <person name="Foster-Nyarko E."/>
            <person name="Jarju S."/>
            <person name="Secka A."/>
            <person name="Antonio M."/>
            <person name="Oren A."/>
            <person name="Chaudhuri R.R."/>
            <person name="La Ragione R."/>
            <person name="Hildebrand F."/>
            <person name="Pallen M.J."/>
        </authorList>
    </citation>
    <scope>NUCLEOTIDE SEQUENCE</scope>
    <source>
        <strain evidence="2">ChiHjej8B7-25341</strain>
    </source>
</reference>
<dbReference type="PANTHER" id="PTHR22916:SF3">
    <property type="entry name" value="UDP-GLCNAC:BETAGAL BETA-1,3-N-ACETYLGLUCOSAMINYLTRANSFERASE-LIKE PROTEIN 1"/>
    <property type="match status" value="1"/>
</dbReference>
<dbReference type="InterPro" id="IPR029044">
    <property type="entry name" value="Nucleotide-diphossugar_trans"/>
</dbReference>
<dbReference type="PANTHER" id="PTHR22916">
    <property type="entry name" value="GLYCOSYLTRANSFERASE"/>
    <property type="match status" value="1"/>
</dbReference>
<protein>
    <submittedName>
        <fullName evidence="2">Glycosyltransferase</fullName>
        <ecNumber evidence="2">2.4.-.-</ecNumber>
    </submittedName>
</protein>
<feature type="domain" description="Glycosyltransferase 2-like" evidence="1">
    <location>
        <begin position="5"/>
        <end position="171"/>
    </location>
</feature>
<dbReference type="CDD" id="cd00761">
    <property type="entry name" value="Glyco_tranf_GTA_type"/>
    <property type="match status" value="1"/>
</dbReference>
<dbReference type="InterPro" id="IPR001173">
    <property type="entry name" value="Glyco_trans_2-like"/>
</dbReference>
<sequence length="323" mass="37759">MVKVSVILPVYNVGRYLEQCLDSIVGQTLKDIEIICVDDGSTDNSLNILKNYQKKDSRIRLIEQKNAGAGAARNVGMRTACGQCLSFLDSDDFFEPDMLEKAYECLEQYQADFVVFDSDQFHMDKQEFVDVPWVFRKQEIPPYMPFSHRELTDNVFKVFVGWAWDKLYRRSFVEAHALQFQEQRTSNDLLFVFSALVLAKRIAVVDQILAHQRRGSSTSLSVTREKSWHCFYDALTALRRRLVEEHIYWELEQDFINYALHFCLWNLNSLAEPTHRLLQEKLCSEWFAELGIVEKPESYFYSLSEYEQYKMLMRSGRSGGNHG</sequence>
<proteinExistence type="predicted"/>
<accession>A0A9D2U0N4</accession>
<dbReference type="SUPFAM" id="SSF53448">
    <property type="entry name" value="Nucleotide-diphospho-sugar transferases"/>
    <property type="match status" value="1"/>
</dbReference>
<dbReference type="GO" id="GO:0016758">
    <property type="term" value="F:hexosyltransferase activity"/>
    <property type="evidence" value="ECO:0007669"/>
    <property type="project" value="UniProtKB-ARBA"/>
</dbReference>
<evidence type="ECO:0000313" key="3">
    <source>
        <dbReference type="Proteomes" id="UP000823851"/>
    </source>
</evidence>
<name>A0A9D2U0N4_9FIRM</name>
<keyword evidence="2" id="KW-0328">Glycosyltransferase</keyword>
<comment type="caution">
    <text evidence="2">The sequence shown here is derived from an EMBL/GenBank/DDBJ whole genome shotgun (WGS) entry which is preliminary data.</text>
</comment>
<keyword evidence="2" id="KW-0808">Transferase</keyword>
<dbReference type="EMBL" id="DWUW01000311">
    <property type="protein sequence ID" value="HJD32427.1"/>
    <property type="molecule type" value="Genomic_DNA"/>
</dbReference>
<reference evidence="2" key="2">
    <citation type="submission" date="2021-04" db="EMBL/GenBank/DDBJ databases">
        <authorList>
            <person name="Gilroy R."/>
        </authorList>
    </citation>
    <scope>NUCLEOTIDE SEQUENCE</scope>
    <source>
        <strain evidence="2">ChiHjej8B7-25341</strain>
    </source>
</reference>
<dbReference type="Pfam" id="PF00535">
    <property type="entry name" value="Glycos_transf_2"/>
    <property type="match status" value="1"/>
</dbReference>
<dbReference type="EC" id="2.4.-.-" evidence="2"/>
<dbReference type="Proteomes" id="UP000823851">
    <property type="component" value="Unassembled WGS sequence"/>
</dbReference>
<gene>
    <name evidence="2" type="ORF">H9912_10880</name>
</gene>
<dbReference type="Gene3D" id="3.90.550.10">
    <property type="entry name" value="Spore Coat Polysaccharide Biosynthesis Protein SpsA, Chain A"/>
    <property type="match status" value="1"/>
</dbReference>
<evidence type="ECO:0000259" key="1">
    <source>
        <dbReference type="Pfam" id="PF00535"/>
    </source>
</evidence>
<dbReference type="AlphaFoldDB" id="A0A9D2U0N4"/>